<evidence type="ECO:0000256" key="7">
    <source>
        <dbReference type="ARBA" id="ARBA00022840"/>
    </source>
</evidence>
<dbReference type="Pfam" id="PF07494">
    <property type="entry name" value="Reg_prop"/>
    <property type="match status" value="2"/>
</dbReference>
<dbReference type="Pfam" id="PF00512">
    <property type="entry name" value="HisKA"/>
    <property type="match status" value="1"/>
</dbReference>
<dbReference type="PANTHER" id="PTHR43547:SF2">
    <property type="entry name" value="HYBRID SIGNAL TRANSDUCTION HISTIDINE KINASE C"/>
    <property type="match status" value="1"/>
</dbReference>
<dbReference type="SUPFAM" id="SSF63829">
    <property type="entry name" value="Calcium-dependent phosphotriesterase"/>
    <property type="match status" value="3"/>
</dbReference>
<keyword evidence="4" id="KW-0808">Transferase</keyword>
<dbReference type="InterPro" id="IPR011110">
    <property type="entry name" value="Reg_prop"/>
</dbReference>
<evidence type="ECO:0000256" key="6">
    <source>
        <dbReference type="ARBA" id="ARBA00022777"/>
    </source>
</evidence>
<keyword evidence="11" id="KW-0804">Transcription</keyword>
<dbReference type="SMART" id="SM00387">
    <property type="entry name" value="HATPase_c"/>
    <property type="match status" value="1"/>
</dbReference>
<dbReference type="Gene3D" id="2.60.40.10">
    <property type="entry name" value="Immunoglobulins"/>
    <property type="match status" value="1"/>
</dbReference>
<dbReference type="InterPro" id="IPR015943">
    <property type="entry name" value="WD40/YVTN_repeat-like_dom_sf"/>
</dbReference>
<dbReference type="SUPFAM" id="SSF47384">
    <property type="entry name" value="Homodimeric domain of signal transducing histidine kinase"/>
    <property type="match status" value="1"/>
</dbReference>
<dbReference type="PRINTS" id="PR00344">
    <property type="entry name" value="BCTRLSENSOR"/>
</dbReference>
<keyword evidence="6 17" id="KW-0418">Kinase</keyword>
<feature type="domain" description="Histidine kinase" evidence="15">
    <location>
        <begin position="839"/>
        <end position="1058"/>
    </location>
</feature>
<evidence type="ECO:0000313" key="18">
    <source>
        <dbReference type="Proteomes" id="UP000007435"/>
    </source>
</evidence>
<dbReference type="SUPFAM" id="SSF46689">
    <property type="entry name" value="Homeodomain-like"/>
    <property type="match status" value="1"/>
</dbReference>
<evidence type="ECO:0000256" key="12">
    <source>
        <dbReference type="PROSITE-ProRule" id="PRU00169"/>
    </source>
</evidence>
<dbReference type="Gene3D" id="3.40.50.2300">
    <property type="match status" value="1"/>
</dbReference>
<gene>
    <name evidence="17" type="ordered locus">Lbys_2359</name>
</gene>
<dbReference type="InterPro" id="IPR036097">
    <property type="entry name" value="HisK_dim/P_sf"/>
</dbReference>
<dbReference type="InterPro" id="IPR013783">
    <property type="entry name" value="Ig-like_fold"/>
</dbReference>
<dbReference type="PROSITE" id="PS50109">
    <property type="entry name" value="HIS_KIN"/>
    <property type="match status" value="1"/>
</dbReference>
<dbReference type="GO" id="GO:0003700">
    <property type="term" value="F:DNA-binding transcription factor activity"/>
    <property type="evidence" value="ECO:0007669"/>
    <property type="project" value="InterPro"/>
</dbReference>
<evidence type="ECO:0000256" key="10">
    <source>
        <dbReference type="ARBA" id="ARBA00023125"/>
    </source>
</evidence>
<organism evidence="17 18">
    <name type="scientific">Leadbetterella byssophila (strain DSM 17132 / JCM 16389 / KACC 11308 / NBRC 106382 / 4M15)</name>
    <dbReference type="NCBI Taxonomy" id="649349"/>
    <lineage>
        <taxon>Bacteria</taxon>
        <taxon>Pseudomonadati</taxon>
        <taxon>Bacteroidota</taxon>
        <taxon>Cytophagia</taxon>
        <taxon>Cytophagales</taxon>
        <taxon>Leadbetterellaceae</taxon>
        <taxon>Leadbetterella</taxon>
    </lineage>
</organism>
<dbReference type="SMART" id="SM00388">
    <property type="entry name" value="HisKA"/>
    <property type="match status" value="1"/>
</dbReference>
<dbReference type="InterPro" id="IPR018060">
    <property type="entry name" value="HTH_AraC"/>
</dbReference>
<keyword evidence="10" id="KW-0238">DNA-binding</keyword>
<keyword evidence="7" id="KW-0067">ATP-binding</keyword>
<evidence type="ECO:0000256" key="1">
    <source>
        <dbReference type="ARBA" id="ARBA00000085"/>
    </source>
</evidence>
<dbReference type="Pfam" id="PF00072">
    <property type="entry name" value="Response_reg"/>
    <property type="match status" value="1"/>
</dbReference>
<evidence type="ECO:0000256" key="3">
    <source>
        <dbReference type="ARBA" id="ARBA00022553"/>
    </source>
</evidence>
<dbReference type="EC" id="2.7.13.3" evidence="2"/>
<dbReference type="Gene3D" id="2.130.10.10">
    <property type="entry name" value="YVTN repeat-like/Quinoprotein amine dehydrogenase"/>
    <property type="match status" value="3"/>
</dbReference>
<keyword evidence="13" id="KW-0175">Coiled coil</keyword>
<protein>
    <recommendedName>
        <fullName evidence="2">histidine kinase</fullName>
        <ecNumber evidence="2">2.7.13.3</ecNumber>
    </recommendedName>
</protein>
<keyword evidence="8" id="KW-0902">Two-component regulatory system</keyword>
<dbReference type="CDD" id="cd00082">
    <property type="entry name" value="HisKA"/>
    <property type="match status" value="1"/>
</dbReference>
<evidence type="ECO:0000256" key="2">
    <source>
        <dbReference type="ARBA" id="ARBA00012438"/>
    </source>
</evidence>
<keyword evidence="3 12" id="KW-0597">Phosphoprotein</keyword>
<dbReference type="InterPro" id="IPR003661">
    <property type="entry name" value="HisK_dim/P_dom"/>
</dbReference>
<dbReference type="eggNOG" id="COG5002">
    <property type="taxonomic scope" value="Bacteria"/>
</dbReference>
<sequence length="1336" mass="151707">MKARLLIYFLLFQGIALGQSLFKFEHLTVNEGLSHSDAMAVVQDDEGFIWVGTNKGLDRYDGYTLKNYRLPYRNVNGQYTNRVLGLHLSSDKTLWVVAETQGIFFYDPKVDDFKNLADFARDKKEEETLRQIVARSLTTTTDGTIYVGTSTQGLYIIKRDQSQKITSLKNIAFPYLGTNALIFALAPDANQRVWVGTVGAGLYYLDEKENPRPYLPWKEAKIIRAILLSQDKQLWVASEEEVIKINSLDSYQKLDQHFNYITSLLEDSYHRLWIGSRTGLFLLSDLKTEGFKIKGKLQHFTPGDPEGLNYHLIHYLVEDSFKNLWIAASAGGLNKVNLIPKPFYKLTKKKGGLPNDYTNTLCQDKEDNVLWIGTRSGFARYDVQTGQIKTFLDQTNLKDAPAVDVTSIYDPGRGTLWIATRVHGIYLLNKKTLSLRRLPEIPGQKEWKQSEPISMATDPEGRIWVACFYDGLHLFSPEGQILKSFSKAAGTFPSSKLTFLLPDQDGMYLSTRDHGLVLLDFKDARIKTRYAFHPKGLKTDYIWPLLRSKKGDLWIGTIGGGLHRLDLKTKQMERLDEIIPEADVESLQEDEQGNIWIGGNGLYRFDPKTRTYLHFDVADGLQSNSFKVASAAKGKDGRLYFGGIQGVSYFIPENVSTNPHPPKMQITQVRILNYAYSPDQKNNPRALLSGPFTEEIVIKNFENDFSIEFVGLNYSNPGKQHYEYMLEGFHKNWIALPPGQRVMGFSNLPAGSYTFLVKADNGDGVWTDAPARLKLRILPPWYRTWWAYLIYGILASSLLLWYKIVSRRQRELKNKIALEQVAKEKEKELAELKVNFFTNVSHELRTPLTLIMSPAEYLMKNAPTGTEAREKAELLYKQANKLLVLVNQLMNFRKVESGHVELALQTLDLLPLITEVYLLFKIKADEQNIHYDLNLPSTPVYIDFDPEKMEIVLSNLLSNAFKFTAEGGKIEVSGQIDQEQSTFQLSISDNGIGIHEEEVEHIFEPFYQAYKQNTVKTTGTGIGLSLVHEFVKRQGGHIMVKSSLGQGTRFTIDLPLSLQTPSIEKESSPAISSPILEPDVNLDQKLLIVEDNEDLRNYLVSLFHSHFETHSAANGKEGMDKALQILPDIILSDVMMPVMNGLEFCERIKNNPKTAHIPLILLTARAATLHELEGLESGADDYIVKPFNPKVLHTKILSLISNRKKAQEFFHKQLIASPSETVIPDADRIFLQTAMQIIEENLTNEQFNVQSLVRESGMSQSAFYRRLKNLTGQSVIEFIKDVRLKRAAQLLSTKQYRVSEVAMMVGMEDLKNFRSSFQKLYGVTPSEFGKNIESKM</sequence>
<dbReference type="FunFam" id="1.10.287.130:FF:000045">
    <property type="entry name" value="Two-component system sensor histidine kinase/response regulator"/>
    <property type="match status" value="1"/>
</dbReference>
<dbReference type="InterPro" id="IPR011006">
    <property type="entry name" value="CheY-like_superfamily"/>
</dbReference>
<reference evidence="17 18" key="2">
    <citation type="journal article" date="2011" name="Stand. Genomic Sci.">
        <title>Complete genome sequence of Leadbetterella byssophila type strain (4M15).</title>
        <authorList>
            <person name="Abt B."/>
            <person name="Teshima H."/>
            <person name="Lucas S."/>
            <person name="Lapidus A."/>
            <person name="Del Rio T.G."/>
            <person name="Nolan M."/>
            <person name="Tice H."/>
            <person name="Cheng J.F."/>
            <person name="Pitluck S."/>
            <person name="Liolios K."/>
            <person name="Pagani I."/>
            <person name="Ivanova N."/>
            <person name="Mavromatis K."/>
            <person name="Pati A."/>
            <person name="Tapia R."/>
            <person name="Han C."/>
            <person name="Goodwin L."/>
            <person name="Chen A."/>
            <person name="Palaniappan K."/>
            <person name="Land M."/>
            <person name="Hauser L."/>
            <person name="Chang Y.J."/>
            <person name="Jeffries C.D."/>
            <person name="Rohde M."/>
            <person name="Goker M."/>
            <person name="Tindall B.J."/>
            <person name="Detter J.C."/>
            <person name="Woyke T."/>
            <person name="Bristow J."/>
            <person name="Eisen J.A."/>
            <person name="Markowitz V."/>
            <person name="Hugenholtz P."/>
            <person name="Klenk H.P."/>
            <person name="Kyrpides N.C."/>
        </authorList>
    </citation>
    <scope>NUCLEOTIDE SEQUENCE [LARGE SCALE GENOMIC DNA]</scope>
    <source>
        <strain evidence="18">DSM 17132 / JCM 16389 / KACC 11308 / NBRC 106382 / 4M15</strain>
    </source>
</reference>
<keyword evidence="9" id="KW-0805">Transcription regulation</keyword>
<dbReference type="KEGG" id="lby:Lbys_2359"/>
<dbReference type="Gene3D" id="3.30.565.10">
    <property type="entry name" value="Histidine kinase-like ATPase, C-terminal domain"/>
    <property type="match status" value="1"/>
</dbReference>
<accession>E4RWG2</accession>
<dbReference type="GO" id="GO:0005524">
    <property type="term" value="F:ATP binding"/>
    <property type="evidence" value="ECO:0007669"/>
    <property type="project" value="UniProtKB-KW"/>
</dbReference>
<proteinExistence type="predicted"/>
<dbReference type="PROSITE" id="PS01124">
    <property type="entry name" value="HTH_ARAC_FAMILY_2"/>
    <property type="match status" value="1"/>
</dbReference>
<evidence type="ECO:0000313" key="17">
    <source>
        <dbReference type="EMBL" id="ADQ18035.1"/>
    </source>
</evidence>
<dbReference type="Pfam" id="PF12833">
    <property type="entry name" value="HTH_18"/>
    <property type="match status" value="1"/>
</dbReference>
<dbReference type="Gene3D" id="1.10.287.130">
    <property type="match status" value="1"/>
</dbReference>
<dbReference type="SMART" id="SM00448">
    <property type="entry name" value="REC"/>
    <property type="match status" value="1"/>
</dbReference>
<dbReference type="InterPro" id="IPR005467">
    <property type="entry name" value="His_kinase_dom"/>
</dbReference>
<dbReference type="PROSITE" id="PS50110">
    <property type="entry name" value="RESPONSE_REGULATORY"/>
    <property type="match status" value="1"/>
</dbReference>
<evidence type="ECO:0000259" key="16">
    <source>
        <dbReference type="PROSITE" id="PS50110"/>
    </source>
</evidence>
<dbReference type="SUPFAM" id="SSF55874">
    <property type="entry name" value="ATPase domain of HSP90 chaperone/DNA topoisomerase II/histidine kinase"/>
    <property type="match status" value="1"/>
</dbReference>
<dbReference type="InterPro" id="IPR011123">
    <property type="entry name" value="Y_Y_Y"/>
</dbReference>
<evidence type="ECO:0000256" key="5">
    <source>
        <dbReference type="ARBA" id="ARBA00022741"/>
    </source>
</evidence>
<dbReference type="RefSeq" id="WP_013409076.1">
    <property type="nucleotide sequence ID" value="NC_014655.1"/>
</dbReference>
<dbReference type="Proteomes" id="UP000007435">
    <property type="component" value="Chromosome"/>
</dbReference>
<dbReference type="eggNOG" id="COG2207">
    <property type="taxonomic scope" value="Bacteria"/>
</dbReference>
<dbReference type="PANTHER" id="PTHR43547">
    <property type="entry name" value="TWO-COMPONENT HISTIDINE KINASE"/>
    <property type="match status" value="1"/>
</dbReference>
<feature type="domain" description="Response regulatory" evidence="16">
    <location>
        <begin position="1085"/>
        <end position="1200"/>
    </location>
</feature>
<dbReference type="InterPro" id="IPR003594">
    <property type="entry name" value="HATPase_dom"/>
</dbReference>
<name>E4RWG2_LEAB4</name>
<dbReference type="GO" id="GO:0000155">
    <property type="term" value="F:phosphorelay sensor kinase activity"/>
    <property type="evidence" value="ECO:0007669"/>
    <property type="project" value="InterPro"/>
</dbReference>
<dbReference type="InterPro" id="IPR009057">
    <property type="entry name" value="Homeodomain-like_sf"/>
</dbReference>
<dbReference type="eggNOG" id="COG0745">
    <property type="taxonomic scope" value="Bacteria"/>
</dbReference>
<dbReference type="SMART" id="SM00342">
    <property type="entry name" value="HTH_ARAC"/>
    <property type="match status" value="1"/>
</dbReference>
<evidence type="ECO:0000256" key="8">
    <source>
        <dbReference type="ARBA" id="ARBA00023012"/>
    </source>
</evidence>
<dbReference type="eggNOG" id="COG3292">
    <property type="taxonomic scope" value="Bacteria"/>
</dbReference>
<evidence type="ECO:0000259" key="15">
    <source>
        <dbReference type="PROSITE" id="PS50109"/>
    </source>
</evidence>
<dbReference type="FunFam" id="3.30.565.10:FF:000037">
    <property type="entry name" value="Hybrid sensor histidine kinase/response regulator"/>
    <property type="match status" value="1"/>
</dbReference>
<keyword evidence="5" id="KW-0547">Nucleotide-binding</keyword>
<dbReference type="InterPro" id="IPR004358">
    <property type="entry name" value="Sig_transdc_His_kin-like_C"/>
</dbReference>
<evidence type="ECO:0000256" key="13">
    <source>
        <dbReference type="SAM" id="Coils"/>
    </source>
</evidence>
<evidence type="ECO:0000259" key="14">
    <source>
        <dbReference type="PROSITE" id="PS01124"/>
    </source>
</evidence>
<dbReference type="SUPFAM" id="SSF52172">
    <property type="entry name" value="CheY-like"/>
    <property type="match status" value="1"/>
</dbReference>
<dbReference type="OrthoDB" id="9797097at2"/>
<dbReference type="InterPro" id="IPR001789">
    <property type="entry name" value="Sig_transdc_resp-reg_receiver"/>
</dbReference>
<dbReference type="InterPro" id="IPR036890">
    <property type="entry name" value="HATPase_C_sf"/>
</dbReference>
<dbReference type="CDD" id="cd00075">
    <property type="entry name" value="HATPase"/>
    <property type="match status" value="1"/>
</dbReference>
<dbReference type="EMBL" id="CP002305">
    <property type="protein sequence ID" value="ADQ18035.1"/>
    <property type="molecule type" value="Genomic_DNA"/>
</dbReference>
<dbReference type="Pfam" id="PF02518">
    <property type="entry name" value="HATPase_c"/>
    <property type="match status" value="1"/>
</dbReference>
<evidence type="ECO:0000256" key="9">
    <source>
        <dbReference type="ARBA" id="ARBA00023015"/>
    </source>
</evidence>
<dbReference type="GO" id="GO:0043565">
    <property type="term" value="F:sequence-specific DNA binding"/>
    <property type="evidence" value="ECO:0007669"/>
    <property type="project" value="InterPro"/>
</dbReference>
<dbReference type="Gene3D" id="1.10.10.60">
    <property type="entry name" value="Homeodomain-like"/>
    <property type="match status" value="1"/>
</dbReference>
<dbReference type="STRING" id="649349.Lbys_2359"/>
<evidence type="ECO:0000256" key="11">
    <source>
        <dbReference type="ARBA" id="ARBA00023163"/>
    </source>
</evidence>
<dbReference type="PROSITE" id="PS00041">
    <property type="entry name" value="HTH_ARAC_FAMILY_1"/>
    <property type="match status" value="1"/>
</dbReference>
<evidence type="ECO:0000256" key="4">
    <source>
        <dbReference type="ARBA" id="ARBA00022679"/>
    </source>
</evidence>
<dbReference type="CDD" id="cd17574">
    <property type="entry name" value="REC_OmpR"/>
    <property type="match status" value="1"/>
</dbReference>
<reference key="1">
    <citation type="submission" date="2010-11" db="EMBL/GenBank/DDBJ databases">
        <title>The complete genome of Leadbetterella byssophila DSM 17132.</title>
        <authorList>
            <consortium name="US DOE Joint Genome Institute (JGI-PGF)"/>
            <person name="Lucas S."/>
            <person name="Copeland A."/>
            <person name="Lapidus A."/>
            <person name="Glavina del Rio T."/>
            <person name="Dalin E."/>
            <person name="Tice H."/>
            <person name="Bruce D."/>
            <person name="Goodwin L."/>
            <person name="Pitluck S."/>
            <person name="Kyrpides N."/>
            <person name="Mavromatis K."/>
            <person name="Ivanova N."/>
            <person name="Teshima H."/>
            <person name="Brettin T."/>
            <person name="Detter J.C."/>
            <person name="Han C."/>
            <person name="Tapia R."/>
            <person name="Land M."/>
            <person name="Hauser L."/>
            <person name="Markowitz V."/>
            <person name="Cheng J.-F."/>
            <person name="Hugenholtz P."/>
            <person name="Woyke T."/>
            <person name="Wu D."/>
            <person name="Tindall B."/>
            <person name="Pomrenke H.G."/>
            <person name="Brambilla E."/>
            <person name="Klenk H.-P."/>
            <person name="Eisen J.A."/>
        </authorList>
    </citation>
    <scope>NUCLEOTIDE SEQUENCE [LARGE SCALE GENOMIC DNA]</scope>
    <source>
        <strain>DSM 17132</strain>
    </source>
</reference>
<feature type="coiled-coil region" evidence="13">
    <location>
        <begin position="808"/>
        <end position="835"/>
    </location>
</feature>
<dbReference type="InterPro" id="IPR018062">
    <property type="entry name" value="HTH_AraC-typ_CS"/>
</dbReference>
<feature type="domain" description="HTH araC/xylS-type" evidence="14">
    <location>
        <begin position="1232"/>
        <end position="1331"/>
    </location>
</feature>
<dbReference type="Pfam" id="PF07495">
    <property type="entry name" value="Y_Y_Y"/>
    <property type="match status" value="1"/>
</dbReference>
<keyword evidence="18" id="KW-1185">Reference proteome</keyword>
<dbReference type="HOGENOM" id="CLU_000445_28_1_10"/>
<dbReference type="FunFam" id="2.60.40.10:FF:000791">
    <property type="entry name" value="Two-component system sensor histidine kinase/response regulator"/>
    <property type="match status" value="1"/>
</dbReference>
<comment type="catalytic activity">
    <reaction evidence="1">
        <text>ATP + protein L-histidine = ADP + protein N-phospho-L-histidine.</text>
        <dbReference type="EC" id="2.7.13.3"/>
    </reaction>
</comment>
<feature type="modified residue" description="4-aspartylphosphate" evidence="12">
    <location>
        <position position="1133"/>
    </location>
</feature>